<organism evidence="1 2">
    <name type="scientific">Prunus dulcis</name>
    <name type="common">Almond</name>
    <name type="synonym">Amygdalus dulcis</name>
    <dbReference type="NCBI Taxonomy" id="3755"/>
    <lineage>
        <taxon>Eukaryota</taxon>
        <taxon>Viridiplantae</taxon>
        <taxon>Streptophyta</taxon>
        <taxon>Embryophyta</taxon>
        <taxon>Tracheophyta</taxon>
        <taxon>Spermatophyta</taxon>
        <taxon>Magnoliopsida</taxon>
        <taxon>eudicotyledons</taxon>
        <taxon>Gunneridae</taxon>
        <taxon>Pentapetalae</taxon>
        <taxon>rosids</taxon>
        <taxon>fabids</taxon>
        <taxon>Rosales</taxon>
        <taxon>Rosaceae</taxon>
        <taxon>Amygdaloideae</taxon>
        <taxon>Amygdaleae</taxon>
        <taxon>Prunus</taxon>
    </lineage>
</organism>
<dbReference type="Gramene" id="VVA20310">
    <property type="protein sequence ID" value="VVA20310"/>
    <property type="gene ID" value="Prudul26B014252"/>
</dbReference>
<reference evidence="2" key="1">
    <citation type="journal article" date="2020" name="Plant J.">
        <title>Transposons played a major role in the diversification between the closely related almond and peach genomes: results from the almond genome sequence.</title>
        <authorList>
            <person name="Alioto T."/>
            <person name="Alexiou K.G."/>
            <person name="Bardil A."/>
            <person name="Barteri F."/>
            <person name="Castanera R."/>
            <person name="Cruz F."/>
            <person name="Dhingra A."/>
            <person name="Duval H."/>
            <person name="Fernandez I Marti A."/>
            <person name="Frias L."/>
            <person name="Galan B."/>
            <person name="Garcia J.L."/>
            <person name="Howad W."/>
            <person name="Gomez-Garrido J."/>
            <person name="Gut M."/>
            <person name="Julca I."/>
            <person name="Morata J."/>
            <person name="Puigdomenech P."/>
            <person name="Ribeca P."/>
            <person name="Rubio Cabetas M.J."/>
            <person name="Vlasova A."/>
            <person name="Wirthensohn M."/>
            <person name="Garcia-Mas J."/>
            <person name="Gabaldon T."/>
            <person name="Casacuberta J.M."/>
            <person name="Arus P."/>
        </authorList>
    </citation>
    <scope>NUCLEOTIDE SEQUENCE [LARGE SCALE GENOMIC DNA]</scope>
    <source>
        <strain evidence="2">cv. Texas</strain>
    </source>
</reference>
<dbReference type="Gene3D" id="2.130.10.10">
    <property type="entry name" value="YVTN repeat-like/Quinoprotein amine dehydrogenase"/>
    <property type="match status" value="1"/>
</dbReference>
<evidence type="ECO:0000313" key="1">
    <source>
        <dbReference type="EMBL" id="VVA20310.1"/>
    </source>
</evidence>
<dbReference type="Proteomes" id="UP000327085">
    <property type="component" value="Chromosome 1"/>
</dbReference>
<dbReference type="InterPro" id="IPR036322">
    <property type="entry name" value="WD40_repeat_dom_sf"/>
</dbReference>
<proteinExistence type="predicted"/>
<dbReference type="PANTHER" id="PTHR44083">
    <property type="entry name" value="TOPLESS-RELATED PROTEIN 1-RELATED"/>
    <property type="match status" value="1"/>
</dbReference>
<dbReference type="PANTHER" id="PTHR44083:SF30">
    <property type="entry name" value="TOPLESS-LIKE PROTEIN"/>
    <property type="match status" value="1"/>
</dbReference>
<sequence>MGFKAQGSRSSIAISDANRFISLVHIYEASQLGNWVEATPKVHPNLWKPRSGLELMNNDLPSTNPEDSMSCFDFSKNDSYLMSATGGMISIFDMTTFKTMKKVMPPPPAATCLTFHPRDDNIVAIGMDSSTIVIYNLHSDEATRKLEGHAKRVPCLLKHSEYFSVGCCWWEKQRSKLLQTPDGKELRSYCQILTSKFTRMSCTSLP</sequence>
<dbReference type="AlphaFoldDB" id="A0A5E4EYQ7"/>
<dbReference type="InterPro" id="IPR015943">
    <property type="entry name" value="WD40/YVTN_repeat-like_dom_sf"/>
</dbReference>
<dbReference type="InParanoid" id="A0A5E4EYQ7"/>
<dbReference type="InterPro" id="IPR027728">
    <property type="entry name" value="Topless_fam"/>
</dbReference>
<dbReference type="SUPFAM" id="SSF50978">
    <property type="entry name" value="WD40 repeat-like"/>
    <property type="match status" value="1"/>
</dbReference>
<gene>
    <name evidence="1" type="ORF">ALMOND_2B014252</name>
</gene>
<protein>
    <submittedName>
        <fullName evidence="1">PREDICTED: topless-related</fullName>
    </submittedName>
</protein>
<name>A0A5E4EYQ7_PRUDU</name>
<dbReference type="GO" id="GO:0006355">
    <property type="term" value="P:regulation of DNA-templated transcription"/>
    <property type="evidence" value="ECO:0007669"/>
    <property type="project" value="InterPro"/>
</dbReference>
<accession>A0A5E4EYQ7</accession>
<evidence type="ECO:0000313" key="2">
    <source>
        <dbReference type="Proteomes" id="UP000327085"/>
    </source>
</evidence>
<dbReference type="EMBL" id="CABIKO010000042">
    <property type="protein sequence ID" value="VVA20310.1"/>
    <property type="molecule type" value="Genomic_DNA"/>
</dbReference>